<evidence type="ECO:0000313" key="2">
    <source>
        <dbReference type="EMBL" id="GAG51548.1"/>
    </source>
</evidence>
<dbReference type="PROSITE" id="PS51379">
    <property type="entry name" value="4FE4S_FER_2"/>
    <property type="match status" value="1"/>
</dbReference>
<dbReference type="InterPro" id="IPR017896">
    <property type="entry name" value="4Fe4S_Fe-S-bd"/>
</dbReference>
<dbReference type="EMBL" id="BARS01052117">
    <property type="protein sequence ID" value="GAG51548.1"/>
    <property type="molecule type" value="Genomic_DNA"/>
</dbReference>
<dbReference type="Gene3D" id="3.30.70.20">
    <property type="match status" value="1"/>
</dbReference>
<dbReference type="AlphaFoldDB" id="X0YT83"/>
<evidence type="ECO:0000259" key="1">
    <source>
        <dbReference type="PROSITE" id="PS51379"/>
    </source>
</evidence>
<dbReference type="InterPro" id="IPR017900">
    <property type="entry name" value="4Fe4S_Fe_S_CS"/>
</dbReference>
<dbReference type="PROSITE" id="PS00198">
    <property type="entry name" value="4FE4S_FER_1"/>
    <property type="match status" value="1"/>
</dbReference>
<reference evidence="2" key="1">
    <citation type="journal article" date="2014" name="Front. Microbiol.">
        <title>High frequency of phylogenetically diverse reductive dehalogenase-homologous genes in deep subseafloor sedimentary metagenomes.</title>
        <authorList>
            <person name="Kawai M."/>
            <person name="Futagami T."/>
            <person name="Toyoda A."/>
            <person name="Takaki Y."/>
            <person name="Nishi S."/>
            <person name="Hori S."/>
            <person name="Arai W."/>
            <person name="Tsubouchi T."/>
            <person name="Morono Y."/>
            <person name="Uchiyama I."/>
            <person name="Ito T."/>
            <person name="Fujiyama A."/>
            <person name="Inagaki F."/>
            <person name="Takami H."/>
        </authorList>
    </citation>
    <scope>NUCLEOTIDE SEQUENCE</scope>
    <source>
        <strain evidence="2">Expedition CK06-06</strain>
    </source>
</reference>
<sequence length="44" mass="4915">MVICPTGALALNPKTRMVDFYEDKCTACELCVLACPPRAMEVYF</sequence>
<name>X0YT83_9ZZZZ</name>
<dbReference type="Pfam" id="PF12838">
    <property type="entry name" value="Fer4_7"/>
    <property type="match status" value="1"/>
</dbReference>
<organism evidence="2">
    <name type="scientific">marine sediment metagenome</name>
    <dbReference type="NCBI Taxonomy" id="412755"/>
    <lineage>
        <taxon>unclassified sequences</taxon>
        <taxon>metagenomes</taxon>
        <taxon>ecological metagenomes</taxon>
    </lineage>
</organism>
<feature type="domain" description="4Fe-4S ferredoxin-type" evidence="1">
    <location>
        <begin position="16"/>
        <end position="44"/>
    </location>
</feature>
<protein>
    <recommendedName>
        <fullName evidence="1">4Fe-4S ferredoxin-type domain-containing protein</fullName>
    </recommendedName>
</protein>
<comment type="caution">
    <text evidence="2">The sequence shown here is derived from an EMBL/GenBank/DDBJ whole genome shotgun (WGS) entry which is preliminary data.</text>
</comment>
<proteinExistence type="predicted"/>
<gene>
    <name evidence="2" type="ORF">S01H1_77535</name>
</gene>
<dbReference type="SUPFAM" id="SSF54862">
    <property type="entry name" value="4Fe-4S ferredoxins"/>
    <property type="match status" value="1"/>
</dbReference>
<accession>X0YT83</accession>